<comment type="caution">
    <text evidence="1">The sequence shown here is derived from an EMBL/GenBank/DDBJ whole genome shotgun (WGS) entry which is preliminary data.</text>
</comment>
<dbReference type="AlphaFoldDB" id="A0AAN9T7G8"/>
<sequence>MDNAKKMILVPPEYFNRMNESKPVIQTPAENIVDGSSLSQLSYVKTPTNDLDSEMNQILNKTNLNDREKWSQYYQILQRYFHQNKIQRQPVELSINETSTMGNTIPDRDIISTYPASMQKNAERLLNWIKRSNAHISWDENGIVKIKGYVINGSNIIDLIGDLMRPRKTANPPIGISTFIQTLRETNVPEELIGNKDRLQQVKRMDTRAGGPNMSDRTLKKRKIELTPSPILFPNLDDIHTPKQRADYLRSLKKNRKIKGGWETLSD</sequence>
<evidence type="ECO:0000313" key="2">
    <source>
        <dbReference type="Proteomes" id="UP001367676"/>
    </source>
</evidence>
<evidence type="ECO:0000313" key="1">
    <source>
        <dbReference type="EMBL" id="KAK7576268.1"/>
    </source>
</evidence>
<gene>
    <name evidence="1" type="ORF">V9T40_012554</name>
</gene>
<keyword evidence="2" id="KW-1185">Reference proteome</keyword>
<accession>A0AAN9T7G8</accession>
<name>A0AAN9T7G8_9HEMI</name>
<dbReference type="EMBL" id="JBBCAQ010000036">
    <property type="protein sequence ID" value="KAK7576268.1"/>
    <property type="molecule type" value="Genomic_DNA"/>
</dbReference>
<dbReference type="Proteomes" id="UP001367676">
    <property type="component" value="Unassembled WGS sequence"/>
</dbReference>
<organism evidence="1 2">
    <name type="scientific">Parthenolecanium corni</name>
    <dbReference type="NCBI Taxonomy" id="536013"/>
    <lineage>
        <taxon>Eukaryota</taxon>
        <taxon>Metazoa</taxon>
        <taxon>Ecdysozoa</taxon>
        <taxon>Arthropoda</taxon>
        <taxon>Hexapoda</taxon>
        <taxon>Insecta</taxon>
        <taxon>Pterygota</taxon>
        <taxon>Neoptera</taxon>
        <taxon>Paraneoptera</taxon>
        <taxon>Hemiptera</taxon>
        <taxon>Sternorrhyncha</taxon>
        <taxon>Coccoidea</taxon>
        <taxon>Coccidae</taxon>
        <taxon>Parthenolecanium</taxon>
    </lineage>
</organism>
<protein>
    <submittedName>
        <fullName evidence="1">Uncharacterized protein</fullName>
    </submittedName>
</protein>
<proteinExistence type="predicted"/>
<reference evidence="1 2" key="1">
    <citation type="submission" date="2024-03" db="EMBL/GenBank/DDBJ databases">
        <title>Adaptation during the transition from Ophiocordyceps entomopathogen to insect associate is accompanied by gene loss and intensified selection.</title>
        <authorList>
            <person name="Ward C.M."/>
            <person name="Onetto C.A."/>
            <person name="Borneman A.R."/>
        </authorList>
    </citation>
    <scope>NUCLEOTIDE SEQUENCE [LARGE SCALE GENOMIC DNA]</scope>
    <source>
        <strain evidence="1">AWRI1</strain>
        <tissue evidence="1">Single Adult Female</tissue>
    </source>
</reference>